<dbReference type="GO" id="GO:0008817">
    <property type="term" value="F:corrinoid adenosyltransferase activity"/>
    <property type="evidence" value="ECO:0007669"/>
    <property type="project" value="UniProtKB-UniRule"/>
</dbReference>
<comment type="caution">
    <text evidence="8">The sequence shown here is derived from an EMBL/GenBank/DDBJ whole genome shotgun (WGS) entry which is preliminary data.</text>
</comment>
<evidence type="ECO:0000256" key="2">
    <source>
        <dbReference type="ARBA" id="ARBA00011233"/>
    </source>
</evidence>
<dbReference type="Gene3D" id="1.20.1200.10">
    <property type="entry name" value="Cobalamin adenosyltransferase-like"/>
    <property type="match status" value="1"/>
</dbReference>
<evidence type="ECO:0000256" key="4">
    <source>
        <dbReference type="ARBA" id="ARBA00022741"/>
    </source>
</evidence>
<comment type="catalytic activity">
    <reaction evidence="6">
        <text>2 cob(II)alamin + reduced [electron-transfer flavoprotein] + 2 ATP = 2 adenosylcob(III)alamin + 2 triphosphate + oxidized [electron-transfer flavoprotein] + 3 H(+)</text>
        <dbReference type="Rhea" id="RHEA:28671"/>
        <dbReference type="Rhea" id="RHEA-COMP:10685"/>
        <dbReference type="Rhea" id="RHEA-COMP:10686"/>
        <dbReference type="ChEBI" id="CHEBI:15378"/>
        <dbReference type="ChEBI" id="CHEBI:16304"/>
        <dbReference type="ChEBI" id="CHEBI:18036"/>
        <dbReference type="ChEBI" id="CHEBI:18408"/>
        <dbReference type="ChEBI" id="CHEBI:30616"/>
        <dbReference type="ChEBI" id="CHEBI:57692"/>
        <dbReference type="ChEBI" id="CHEBI:58307"/>
        <dbReference type="EC" id="2.5.1.17"/>
    </reaction>
</comment>
<keyword evidence="4 6" id="KW-0547">Nucleotide-binding</keyword>
<comment type="similarity">
    <text evidence="1 6">Belongs to the Cob(I)alamin adenosyltransferase family.</text>
</comment>
<name>A0A2W5T517_9BACT</name>
<dbReference type="GO" id="GO:0005524">
    <property type="term" value="F:ATP binding"/>
    <property type="evidence" value="ECO:0007669"/>
    <property type="project" value="UniProtKB-UniRule"/>
</dbReference>
<comment type="catalytic activity">
    <reaction evidence="6">
        <text>2 cob(II)yrinate a,c diamide + reduced [electron-transfer flavoprotein] + 2 ATP = 2 adenosylcob(III)yrinate a,c-diamide + 2 triphosphate + oxidized [electron-transfer flavoprotein] + 3 H(+)</text>
        <dbReference type="Rhea" id="RHEA:11528"/>
        <dbReference type="Rhea" id="RHEA-COMP:10685"/>
        <dbReference type="Rhea" id="RHEA-COMP:10686"/>
        <dbReference type="ChEBI" id="CHEBI:15378"/>
        <dbReference type="ChEBI" id="CHEBI:18036"/>
        <dbReference type="ChEBI" id="CHEBI:30616"/>
        <dbReference type="ChEBI" id="CHEBI:57692"/>
        <dbReference type="ChEBI" id="CHEBI:58307"/>
        <dbReference type="ChEBI" id="CHEBI:58503"/>
        <dbReference type="ChEBI" id="CHEBI:58537"/>
        <dbReference type="EC" id="2.5.1.17"/>
    </reaction>
</comment>
<accession>A0A2W5T517</accession>
<dbReference type="GO" id="GO:0009236">
    <property type="term" value="P:cobalamin biosynthetic process"/>
    <property type="evidence" value="ECO:0007669"/>
    <property type="project" value="UniProtKB-UniRule"/>
</dbReference>
<feature type="domain" description="Cobalamin adenosyltransferase-like" evidence="7">
    <location>
        <begin position="3"/>
        <end position="166"/>
    </location>
</feature>
<dbReference type="EC" id="2.5.1.17" evidence="6"/>
<comment type="pathway">
    <text evidence="6">Cofactor biosynthesis; adenosylcobalamin biosynthesis; adenosylcobalamin from cob(II)yrinate a,c-diamide: step 2/7.</text>
</comment>
<evidence type="ECO:0000259" key="7">
    <source>
        <dbReference type="Pfam" id="PF01923"/>
    </source>
</evidence>
<evidence type="ECO:0000256" key="3">
    <source>
        <dbReference type="ARBA" id="ARBA00022679"/>
    </source>
</evidence>
<dbReference type="PANTHER" id="PTHR12213:SF0">
    <property type="entry name" value="CORRINOID ADENOSYLTRANSFERASE MMAB"/>
    <property type="match status" value="1"/>
</dbReference>
<reference evidence="8 9" key="1">
    <citation type="submission" date="2017-08" db="EMBL/GenBank/DDBJ databases">
        <title>Infants hospitalized years apart are colonized by the same room-sourced microbial strains.</title>
        <authorList>
            <person name="Brooks B."/>
            <person name="Olm M.R."/>
            <person name="Firek B.A."/>
            <person name="Baker R."/>
            <person name="Thomas B.C."/>
            <person name="Morowitz M.J."/>
            <person name="Banfield J.F."/>
        </authorList>
    </citation>
    <scope>NUCLEOTIDE SEQUENCE [LARGE SCALE GENOMIC DNA]</scope>
    <source>
        <strain evidence="8">S2_003_000_R2_14</strain>
    </source>
</reference>
<keyword evidence="6" id="KW-0169">Cobalamin biosynthesis</keyword>
<dbReference type="AlphaFoldDB" id="A0A2W5T517"/>
<dbReference type="EMBL" id="QFQP01000022">
    <property type="protein sequence ID" value="PZR09087.1"/>
    <property type="molecule type" value="Genomic_DNA"/>
</dbReference>
<evidence type="ECO:0000313" key="9">
    <source>
        <dbReference type="Proteomes" id="UP000249061"/>
    </source>
</evidence>
<proteinExistence type="inferred from homology"/>
<evidence type="ECO:0000313" key="8">
    <source>
        <dbReference type="EMBL" id="PZR09087.1"/>
    </source>
</evidence>
<evidence type="ECO:0000256" key="1">
    <source>
        <dbReference type="ARBA" id="ARBA00007487"/>
    </source>
</evidence>
<dbReference type="Proteomes" id="UP000249061">
    <property type="component" value="Unassembled WGS sequence"/>
</dbReference>
<dbReference type="Pfam" id="PF01923">
    <property type="entry name" value="Cob_adeno_trans"/>
    <property type="match status" value="1"/>
</dbReference>
<keyword evidence="5 6" id="KW-0067">ATP-binding</keyword>
<dbReference type="FunFam" id="1.20.1200.10:FF:000001">
    <property type="entry name" value="Cob(I)yrinic acid a,c-diamide adenosyltransferase"/>
    <property type="match status" value="1"/>
</dbReference>
<dbReference type="SUPFAM" id="SSF89028">
    <property type="entry name" value="Cobalamin adenosyltransferase-like"/>
    <property type="match status" value="1"/>
</dbReference>
<gene>
    <name evidence="8" type="ORF">DI536_22890</name>
</gene>
<dbReference type="InterPro" id="IPR036451">
    <property type="entry name" value="CblAdoTrfase-like_sf"/>
</dbReference>
<evidence type="ECO:0000256" key="5">
    <source>
        <dbReference type="ARBA" id="ARBA00022840"/>
    </source>
</evidence>
<dbReference type="InterPro" id="IPR016030">
    <property type="entry name" value="CblAdoTrfase-like"/>
</dbReference>
<sequence>MKIYTKTGDGGATSLFGGGRVQKDDARVMAYGEVDELNSVLGLARAEGLGKLDALVNALQDQLFTVGSILATPKDSAAAEHIPQLQPAWVDAMEKAIDGFDTELPPLNAFVLPGGTKTAALLHLARTVCRRAERSVVPLHRDGLVDAPVVVYLNRLSDLLFAMARYSNFLARVPDVPWTAPK</sequence>
<evidence type="ECO:0000256" key="6">
    <source>
        <dbReference type="RuleBase" id="RU366026"/>
    </source>
</evidence>
<keyword evidence="3 6" id="KW-0808">Transferase</keyword>
<dbReference type="UniPathway" id="UPA00148">
    <property type="reaction ID" value="UER00233"/>
</dbReference>
<protein>
    <recommendedName>
        <fullName evidence="6">Corrinoid adenosyltransferase</fullName>
        <ecNumber evidence="6">2.5.1.17</ecNumber>
    </recommendedName>
    <alternativeName>
        <fullName evidence="6">Cob(II)alamin adenosyltransferase</fullName>
    </alternativeName>
    <alternativeName>
        <fullName evidence="6">Cob(II)yrinic acid a,c-diamide adenosyltransferase</fullName>
    </alternativeName>
    <alternativeName>
        <fullName evidence="6">Cobinamide/cobalamin adenosyltransferase</fullName>
    </alternativeName>
</protein>
<organism evidence="8 9">
    <name type="scientific">Archangium gephyra</name>
    <dbReference type="NCBI Taxonomy" id="48"/>
    <lineage>
        <taxon>Bacteria</taxon>
        <taxon>Pseudomonadati</taxon>
        <taxon>Myxococcota</taxon>
        <taxon>Myxococcia</taxon>
        <taxon>Myxococcales</taxon>
        <taxon>Cystobacterineae</taxon>
        <taxon>Archangiaceae</taxon>
        <taxon>Archangium</taxon>
    </lineage>
</organism>
<dbReference type="PANTHER" id="PTHR12213">
    <property type="entry name" value="CORRINOID ADENOSYLTRANSFERASE"/>
    <property type="match status" value="1"/>
</dbReference>
<dbReference type="NCBIfam" id="TIGR00636">
    <property type="entry name" value="PduO_Nterm"/>
    <property type="match status" value="1"/>
</dbReference>
<dbReference type="InterPro" id="IPR029499">
    <property type="entry name" value="PduO-typ"/>
</dbReference>
<comment type="subunit">
    <text evidence="2">Homotrimer.</text>
</comment>